<feature type="compositionally biased region" description="Basic and acidic residues" evidence="1">
    <location>
        <begin position="1102"/>
        <end position="1131"/>
    </location>
</feature>
<dbReference type="RefSeq" id="XP_019047163.1">
    <property type="nucleotide sequence ID" value="XM_019190415.1"/>
</dbReference>
<feature type="compositionally biased region" description="Low complexity" evidence="1">
    <location>
        <begin position="989"/>
        <end position="1000"/>
    </location>
</feature>
<dbReference type="VEuPathDB" id="FungiDB:I302_03770"/>
<feature type="compositionally biased region" description="Polar residues" evidence="1">
    <location>
        <begin position="511"/>
        <end position="535"/>
    </location>
</feature>
<evidence type="ECO:0000313" key="3">
    <source>
        <dbReference type="EMBL" id="WVW78442.1"/>
    </source>
</evidence>
<accession>A0A1B9G507</accession>
<dbReference type="AlphaFoldDB" id="A0A1B9G507"/>
<feature type="compositionally biased region" description="Basic and acidic residues" evidence="1">
    <location>
        <begin position="583"/>
        <end position="603"/>
    </location>
</feature>
<feature type="compositionally biased region" description="Polar residues" evidence="1">
    <location>
        <begin position="702"/>
        <end position="727"/>
    </location>
</feature>
<evidence type="ECO:0000313" key="2">
    <source>
        <dbReference type="EMBL" id="OCF26093.1"/>
    </source>
</evidence>
<dbReference type="EMBL" id="CP144541">
    <property type="protein sequence ID" value="WVW78442.1"/>
    <property type="molecule type" value="Genomic_DNA"/>
</dbReference>
<feature type="compositionally biased region" description="Polar residues" evidence="1">
    <location>
        <begin position="615"/>
        <end position="630"/>
    </location>
</feature>
<evidence type="ECO:0000256" key="1">
    <source>
        <dbReference type="SAM" id="MobiDB-lite"/>
    </source>
</evidence>
<feature type="compositionally biased region" description="Basic and acidic residues" evidence="1">
    <location>
        <begin position="886"/>
        <end position="901"/>
    </location>
</feature>
<feature type="compositionally biased region" description="Polar residues" evidence="1">
    <location>
        <begin position="903"/>
        <end position="912"/>
    </location>
</feature>
<feature type="compositionally biased region" description="Polar residues" evidence="1">
    <location>
        <begin position="550"/>
        <end position="560"/>
    </location>
</feature>
<sequence>MPPKRVSSTLPSQLDKAVIKVRSALEKDKGPGWQKKVEIWAEGKKKVGQLLLDPQFSYTVFEPYMNWAKDQLLDLVIISSVPQFLTFFYTFLDHLYEKHLKDAVKNGHQSKSESIDELGKEDSPEGITIRVGKTISLIVEDILQLYAEERIGTHVKALCSKEWILLIADLLDVCLTRGMGEDILQSTLCELIYNMVSDSKDTAARNLLKDDSVLGFERIGSYLFRSEVTGTSIWLLRIVAQLLPPFSSNGNSERSNALRHVMQNGKWHKNMLPEAFKLVGKISIQYEPQQIMTTINSLAIDTSHIRPKGFRVASFILDGENMLSSGKSKQKLEKGQVVLYLDLWGMVCKAFDEEGSEQDYSFRHHKIVNLVRAGTSSFEFTYQKDQAGSQLIGQLGIAPEHAQEFYGLVILMTQAKSAMSASYMGPGAQMDNDSFELPQLDEDDIQTAIQNLKEAQQGGISASTRSLSKGPDSTSQVPFTTQRRSMSRGPASQIESADAVEGPSIPETRKSLPSSSVNNQNGLQPIESKATSNGSALVEGRPERKVATSAAANVTQQITSEVYVDDDDFPSVEEAEEGMNFQDRAEHEDGTDGKDKEGEKDKEEEKEDEEMQLPPASQQLAVAPANATTRSAKKFGKAPATRPILKPRTVMDSDSDLSEAESSSHLNRPPVATQAINETLLKTVLTKKSTATEGGGFKAPTPRSSGADTTLNSQIQQGLSATPSAVRTTVRKSASKEIESKGKEREMEKNTPRQEGSKVPAPKPRSTASKALLPPPSPRKPRAKRQSQPVQDNEDDEEVLEKHSPLPWEVKTAGGFSKAAPKKKRLSEMKSKTVVPTATPPPPPPPSPPLLLSSPPQQDVSTKEEPTVPSPPEEHEDVFTVPSRAKSKERTSSRTAIKPDEPTTVQTPSQDAGPSRSDAAAQLGSSLANNVGIPKATSTSQQRANSNGVRQRSLRSSRVEELEEDQIVVDEVIAKVEGDKTKSISKSVTNTNAAPTTSSAKFSPVRLEQDRQNTNSALEVEEEAEVQSIESTPRPIVTRKSVEAMFQQLDVDEQQEEAEAKERSTKRARIALLPSSSLVEEDIEPVRPLSKSKPNSKPTSTRRSEDSENSAGDKGKKRKSDESSASNDERRKARRRSSSAEVKAMSEGEKLENRVMKEVEQTLSNIHDLLIKGAKQRIGLPQRQARMARGQFGKLAKGLLDNYHKESKNHFKIASQAFKSANERFEEMKKNEVQALLDDLEGSREQMNELVGVGVGEDRWGIKEVLFE</sequence>
<organism evidence="2">
    <name type="scientific">Kwoniella bestiolae CBS 10118</name>
    <dbReference type="NCBI Taxonomy" id="1296100"/>
    <lineage>
        <taxon>Eukaryota</taxon>
        <taxon>Fungi</taxon>
        <taxon>Dikarya</taxon>
        <taxon>Basidiomycota</taxon>
        <taxon>Agaricomycotina</taxon>
        <taxon>Tremellomycetes</taxon>
        <taxon>Tremellales</taxon>
        <taxon>Cryptococcaceae</taxon>
        <taxon>Kwoniella</taxon>
    </lineage>
</organism>
<dbReference type="GeneID" id="30208169"/>
<feature type="region of interest" description="Disordered" evidence="1">
    <location>
        <begin position="978"/>
        <end position="1153"/>
    </location>
</feature>
<reference evidence="3" key="2">
    <citation type="submission" date="2013-07" db="EMBL/GenBank/DDBJ databases">
        <authorList>
            <consortium name="The Broad Institute Genome Sequencing Platform"/>
            <person name="Cuomo C."/>
            <person name="Litvintseva A."/>
            <person name="Chen Y."/>
            <person name="Heitman J."/>
            <person name="Sun S."/>
            <person name="Springer D."/>
            <person name="Dromer F."/>
            <person name="Young S.K."/>
            <person name="Zeng Q."/>
            <person name="Gargeya S."/>
            <person name="Fitzgerald M."/>
            <person name="Abouelleil A."/>
            <person name="Alvarado L."/>
            <person name="Berlin A.M."/>
            <person name="Chapman S.B."/>
            <person name="Dewar J."/>
            <person name="Goldberg J."/>
            <person name="Griggs A."/>
            <person name="Gujja S."/>
            <person name="Hansen M."/>
            <person name="Howarth C."/>
            <person name="Imamovic A."/>
            <person name="Larimer J."/>
            <person name="McCowan C."/>
            <person name="Murphy C."/>
            <person name="Pearson M."/>
            <person name="Priest M."/>
            <person name="Roberts A."/>
            <person name="Saif S."/>
            <person name="Shea T."/>
            <person name="Sykes S."/>
            <person name="Wortman J."/>
            <person name="Nusbaum C."/>
            <person name="Birren B."/>
        </authorList>
    </citation>
    <scope>NUCLEOTIDE SEQUENCE</scope>
    <source>
        <strain evidence="3">CBS 10118</strain>
    </source>
</reference>
<feature type="compositionally biased region" description="Acidic residues" evidence="1">
    <location>
        <begin position="563"/>
        <end position="577"/>
    </location>
</feature>
<feature type="compositionally biased region" description="Low complexity" evidence="1">
    <location>
        <begin position="679"/>
        <end position="692"/>
    </location>
</feature>
<feature type="compositionally biased region" description="Pro residues" evidence="1">
    <location>
        <begin position="838"/>
        <end position="849"/>
    </location>
</feature>
<dbReference type="STRING" id="1296100.A0A1B9G507"/>
<reference evidence="2" key="1">
    <citation type="submission" date="2013-07" db="EMBL/GenBank/DDBJ databases">
        <title>The Genome Sequence of Cryptococcus bestiolae CBS10118.</title>
        <authorList>
            <consortium name="The Broad Institute Genome Sequencing Platform"/>
            <person name="Cuomo C."/>
            <person name="Litvintseva A."/>
            <person name="Chen Y."/>
            <person name="Heitman J."/>
            <person name="Sun S."/>
            <person name="Springer D."/>
            <person name="Dromer F."/>
            <person name="Young S.K."/>
            <person name="Zeng Q."/>
            <person name="Gargeya S."/>
            <person name="Fitzgerald M."/>
            <person name="Abouelleil A."/>
            <person name="Alvarado L."/>
            <person name="Berlin A.M."/>
            <person name="Chapman S.B."/>
            <person name="Dewar J."/>
            <person name="Goldberg J."/>
            <person name="Griggs A."/>
            <person name="Gujja S."/>
            <person name="Hansen M."/>
            <person name="Howarth C."/>
            <person name="Imamovic A."/>
            <person name="Larimer J."/>
            <person name="McCowan C."/>
            <person name="Murphy C."/>
            <person name="Pearson M."/>
            <person name="Priest M."/>
            <person name="Roberts A."/>
            <person name="Saif S."/>
            <person name="Shea T."/>
            <person name="Sykes S."/>
            <person name="Wortman J."/>
            <person name="Nusbaum C."/>
            <person name="Birren B."/>
        </authorList>
    </citation>
    <scope>NUCLEOTIDE SEQUENCE [LARGE SCALE GENOMIC DNA]</scope>
    <source>
        <strain evidence="2">CBS 10118</strain>
    </source>
</reference>
<feature type="region of interest" description="Disordered" evidence="1">
    <location>
        <begin position="454"/>
        <end position="962"/>
    </location>
</feature>
<dbReference type="OrthoDB" id="2575823at2759"/>
<proteinExistence type="predicted"/>
<dbReference type="EMBL" id="KI894020">
    <property type="protein sequence ID" value="OCF26093.1"/>
    <property type="molecule type" value="Genomic_DNA"/>
</dbReference>
<dbReference type="Proteomes" id="UP000092730">
    <property type="component" value="Chromosome 1"/>
</dbReference>
<dbReference type="KEGG" id="kbi:30208169"/>
<feature type="compositionally biased region" description="Polar residues" evidence="1">
    <location>
        <begin position="936"/>
        <end position="948"/>
    </location>
</feature>
<feature type="compositionally biased region" description="Basic and acidic residues" evidence="1">
    <location>
        <begin position="734"/>
        <end position="756"/>
    </location>
</feature>
<reference evidence="3" key="4">
    <citation type="submission" date="2024-02" db="EMBL/GenBank/DDBJ databases">
        <title>Comparative genomics of Cryptococcus and Kwoniella reveals pathogenesis evolution and contrasting modes of karyotype evolution via chromosome fusion or intercentromeric recombination.</title>
        <authorList>
            <person name="Coelho M.A."/>
            <person name="David-Palma M."/>
            <person name="Shea T."/>
            <person name="Bowers K."/>
            <person name="McGinley-Smith S."/>
            <person name="Mohammad A.W."/>
            <person name="Gnirke A."/>
            <person name="Yurkov A.M."/>
            <person name="Nowrousian M."/>
            <person name="Sun S."/>
            <person name="Cuomo C.A."/>
            <person name="Heitman J."/>
        </authorList>
    </citation>
    <scope>NUCLEOTIDE SEQUENCE</scope>
    <source>
        <strain evidence="3">CBS 10118</strain>
    </source>
</reference>
<reference evidence="2" key="3">
    <citation type="submission" date="2014-01" db="EMBL/GenBank/DDBJ databases">
        <title>Evolution of pathogenesis and genome organization in the Tremellales.</title>
        <authorList>
            <person name="Cuomo C."/>
            <person name="Litvintseva A."/>
            <person name="Heitman J."/>
            <person name="Chen Y."/>
            <person name="Sun S."/>
            <person name="Springer D."/>
            <person name="Dromer F."/>
            <person name="Young S."/>
            <person name="Zeng Q."/>
            <person name="Chapman S."/>
            <person name="Gujja S."/>
            <person name="Saif S."/>
            <person name="Birren B."/>
        </authorList>
    </citation>
    <scope>NUCLEOTIDE SEQUENCE</scope>
    <source>
        <strain evidence="2">CBS 10118</strain>
    </source>
</reference>
<evidence type="ECO:0000313" key="4">
    <source>
        <dbReference type="Proteomes" id="UP000092730"/>
    </source>
</evidence>
<feature type="compositionally biased region" description="Basic and acidic residues" evidence="1">
    <location>
        <begin position="1144"/>
        <end position="1153"/>
    </location>
</feature>
<protein>
    <submittedName>
        <fullName evidence="2">Uncharacterized protein</fullName>
    </submittedName>
</protein>
<keyword evidence="4" id="KW-1185">Reference proteome</keyword>
<name>A0A1B9G507_9TREE</name>
<gene>
    <name evidence="2" type="ORF">I302_03770</name>
    <name evidence="3" type="ORF">I302_100396</name>
</gene>
<feature type="compositionally biased region" description="Polar residues" evidence="1">
    <location>
        <begin position="454"/>
        <end position="484"/>
    </location>
</feature>
<feature type="compositionally biased region" description="Low complexity" evidence="1">
    <location>
        <begin position="1088"/>
        <end position="1098"/>
    </location>
</feature>